<dbReference type="GO" id="GO:0045944">
    <property type="term" value="P:positive regulation of transcription by RNA polymerase II"/>
    <property type="evidence" value="ECO:0000266"/>
    <property type="project" value="RGD"/>
</dbReference>
<evidence type="ECO:0000256" key="3">
    <source>
        <dbReference type="ARBA" id="ARBA00022771"/>
    </source>
</evidence>
<keyword evidence="5" id="KW-0103">Bromodomain</keyword>
<sequence length="763" mass="87687">MEGNSFSSRMSSEHENTETFPFELIFQHFKRQKVAISNAIKNPFPFLEGLRDHELITAKMYEDLQDSYRALVRVQEVIYRALDKLEKIFSMKVLYEVFSNVNMEKYPDLQLIYQSFERVLPNGLCFQRSDGGDPNSQLSLEQGPNGSCSQATLTLSPFNHSFSDGWGSNDRLNSSLTHGNQSENHQLPGSPNHLVSSLEDGLSETVQTSRVRREATTSTTNNTNESARKCSTLLRSPGSVLEDACEFQVQLNNRDASPEPYSLQPSNEERAVQLNHDLQINPCSVRLVDIKKENISYSLDDNQQTQARTNENQGSEIIELSSDEDSNDEINLSEASTLILSKPETAHSRQPPTPRTYRRGDTSDTSSSSLDRRRKRTGHTIAVGNNPVLGRDGGRRRKKRERHGNYLIRNIKIPMNASWKTAFGTRHSNPSSQQGRKRERYQSGQREGPEPFENKVKRVPAGPRIHKDVNADFSSNELLVTCGKVVGTLYKEKLNQGIHVKSIQSTEGKWFTPLEFEIEGGYEKCKNWRQSIRCSGWPLKELIKRGELQDPPRKTEMKETPPNSQQRKRKRKLKNLKACKVCGQRRRVRPCATCRKCYHKNCHIPPVEVQSGPWHCAFCKTRNQLRCQENQACHKESEVLKRKMSPEEQLKCELLLLTIYCCPKSGFFIRKPKKRKEDFPDLQEHMWLNKIKHRLNKKAYHSVQHFVGDMRLIFQNHSKFYKSRFKNLGVIVGNKFEKTFKSVFSIEDTSKQLQPSQHTVLLT</sequence>
<evidence type="ECO:0000256" key="4">
    <source>
        <dbReference type="ARBA" id="ARBA00022833"/>
    </source>
</evidence>
<dbReference type="GO" id="GO:0003677">
    <property type="term" value="F:DNA binding"/>
    <property type="evidence" value="ECO:0007669"/>
    <property type="project" value="InterPro"/>
</dbReference>
<dbReference type="GO" id="GO:0005737">
    <property type="term" value="C:cytoplasm"/>
    <property type="evidence" value="ECO:0000266"/>
    <property type="project" value="RGD"/>
</dbReference>
<dbReference type="GeneID" id="363269"/>
<dbReference type="GO" id="GO:0008270">
    <property type="term" value="F:zinc ion binding"/>
    <property type="evidence" value="ECO:0007669"/>
    <property type="project" value="UniProtKB-KW"/>
</dbReference>
<keyword evidence="14" id="KW-1267">Proteomics identification</keyword>
<dbReference type="GO" id="GO:0016604">
    <property type="term" value="C:nuclear body"/>
    <property type="evidence" value="ECO:0000266"/>
    <property type="project" value="RGD"/>
</dbReference>
<dbReference type="PROSITE" id="PS50016">
    <property type="entry name" value="ZF_PHD_2"/>
    <property type="match status" value="1"/>
</dbReference>
<dbReference type="GO" id="GO:0034097">
    <property type="term" value="P:response to cytokine"/>
    <property type="evidence" value="ECO:0000266"/>
    <property type="project" value="RGD"/>
</dbReference>
<dbReference type="SMART" id="SM00297">
    <property type="entry name" value="BROMO"/>
    <property type="match status" value="1"/>
</dbReference>
<evidence type="ECO:0000256" key="1">
    <source>
        <dbReference type="ARBA" id="ARBA00022553"/>
    </source>
</evidence>
<feature type="compositionally biased region" description="Polar residues" evidence="7">
    <location>
        <begin position="301"/>
        <end position="314"/>
    </location>
</feature>
<feature type="compositionally biased region" description="Basic and acidic residues" evidence="7">
    <location>
        <begin position="545"/>
        <end position="559"/>
    </location>
</feature>
<dbReference type="CTD" id="6672"/>
<dbReference type="GO" id="GO:1902044">
    <property type="term" value="P:regulation of Fas signaling pathway"/>
    <property type="evidence" value="ECO:0000266"/>
    <property type="project" value="RGD"/>
</dbReference>
<dbReference type="Reactome" id="R-RNO-3108214">
    <property type="pathway name" value="SUMOylation of DNA damage response and repair proteins"/>
</dbReference>
<dbReference type="GO" id="GO:0034399">
    <property type="term" value="C:nuclear periphery"/>
    <property type="evidence" value="ECO:0000266"/>
    <property type="project" value="RGD"/>
</dbReference>
<dbReference type="SMART" id="SM00258">
    <property type="entry name" value="SAND"/>
    <property type="match status" value="1"/>
</dbReference>
<dbReference type="FunCoup" id="A0A8I6GKN6">
    <property type="interactions" value="2"/>
</dbReference>
<dbReference type="GO" id="GO:0045892">
    <property type="term" value="P:negative regulation of DNA-templated transcription"/>
    <property type="evidence" value="ECO:0000266"/>
    <property type="project" value="RGD"/>
</dbReference>
<evidence type="ECO:0000256" key="5">
    <source>
        <dbReference type="ARBA" id="ARBA00023117"/>
    </source>
</evidence>
<dbReference type="GO" id="GO:0005654">
    <property type="term" value="C:nucleoplasm"/>
    <property type="evidence" value="ECO:0000266"/>
    <property type="project" value="RGD"/>
</dbReference>
<dbReference type="GO" id="GO:0045185">
    <property type="term" value="P:maintenance of protein location"/>
    <property type="evidence" value="ECO:0000266"/>
    <property type="project" value="RGD"/>
</dbReference>
<dbReference type="GO" id="GO:0046826">
    <property type="term" value="P:negative regulation of protein export from nucleus"/>
    <property type="evidence" value="ECO:0000266"/>
    <property type="project" value="RGD"/>
</dbReference>
<evidence type="ECO:0000259" key="8">
    <source>
        <dbReference type="PROSITE" id="PS50016"/>
    </source>
</evidence>
<dbReference type="GO" id="GO:0005634">
    <property type="term" value="C:nucleus"/>
    <property type="evidence" value="ECO:0000266"/>
    <property type="project" value="RGD"/>
</dbReference>
<feature type="compositionally biased region" description="Basic and acidic residues" evidence="7">
    <location>
        <begin position="447"/>
        <end position="456"/>
    </location>
</feature>
<feature type="region of interest" description="Disordered" evidence="7">
    <location>
        <begin position="301"/>
        <end position="405"/>
    </location>
</feature>
<dbReference type="RGD" id="1359550">
    <property type="gene designation" value="Sp100"/>
</dbReference>
<feature type="region of interest" description="Disordered" evidence="7">
    <location>
        <begin position="422"/>
        <end position="457"/>
    </location>
</feature>
<dbReference type="SMART" id="SM00249">
    <property type="entry name" value="PHD"/>
    <property type="match status" value="1"/>
</dbReference>
<dbReference type="CDD" id="cd15626">
    <property type="entry name" value="PHD_SP110_140"/>
    <property type="match status" value="1"/>
</dbReference>
<dbReference type="GO" id="GO:0042803">
    <property type="term" value="F:protein homodimerization activity"/>
    <property type="evidence" value="ECO:0000266"/>
    <property type="project" value="RGD"/>
</dbReference>
<dbReference type="GO" id="GO:0046983">
    <property type="term" value="F:protein dimerization activity"/>
    <property type="evidence" value="ECO:0000266"/>
    <property type="project" value="RGD"/>
</dbReference>
<dbReference type="GO" id="GO:0034340">
    <property type="term" value="P:response to type I interferon"/>
    <property type="evidence" value="ECO:0000266"/>
    <property type="project" value="RGD"/>
</dbReference>
<accession>A0A8I6GKN6</accession>
<reference evidence="11" key="2">
    <citation type="submission" date="2025-08" db="UniProtKB">
        <authorList>
            <consortium name="Ensembl"/>
        </authorList>
    </citation>
    <scope>IDENTIFICATION</scope>
    <source>
        <strain evidence="11">Brown Norway</strain>
    </source>
</reference>
<dbReference type="Pfam" id="PF01342">
    <property type="entry name" value="SAND"/>
    <property type="match status" value="1"/>
</dbReference>
<dbReference type="InterPro" id="IPR011011">
    <property type="entry name" value="Znf_FYVE_PHD"/>
</dbReference>
<organism evidence="11 12">
    <name type="scientific">Rattus norvegicus</name>
    <name type="common">Rat</name>
    <dbReference type="NCBI Taxonomy" id="10116"/>
    <lineage>
        <taxon>Eukaryota</taxon>
        <taxon>Metazoa</taxon>
        <taxon>Chordata</taxon>
        <taxon>Craniata</taxon>
        <taxon>Vertebrata</taxon>
        <taxon>Euteleostomi</taxon>
        <taxon>Mammalia</taxon>
        <taxon>Eutheria</taxon>
        <taxon>Euarchontoglires</taxon>
        <taxon>Glires</taxon>
        <taxon>Rodentia</taxon>
        <taxon>Myomorpha</taxon>
        <taxon>Muroidea</taxon>
        <taxon>Muridae</taxon>
        <taxon>Murinae</taxon>
        <taxon>Rattus</taxon>
    </lineage>
</organism>
<dbReference type="InterPro" id="IPR019787">
    <property type="entry name" value="Znf_PHD-finger"/>
</dbReference>
<dbReference type="Ensembl" id="ENSRNOT00000110612.2">
    <property type="protein sequence ID" value="ENSRNOP00000093445.1"/>
    <property type="gene ID" value="ENSRNOG00000022769.8"/>
</dbReference>
<dbReference type="AGR" id="RGD:1359550"/>
<dbReference type="GO" id="GO:0003714">
    <property type="term" value="F:transcription corepressor activity"/>
    <property type="evidence" value="ECO:0000266"/>
    <property type="project" value="RGD"/>
</dbReference>
<dbReference type="GO" id="GO:0000122">
    <property type="term" value="P:negative regulation of transcription by RNA polymerase II"/>
    <property type="evidence" value="ECO:0000266"/>
    <property type="project" value="RGD"/>
</dbReference>
<keyword evidence="12" id="KW-1185">Reference proteome</keyword>
<dbReference type="GO" id="GO:0034341">
    <property type="term" value="P:response to type II interferon"/>
    <property type="evidence" value="ECO:0000266"/>
    <property type="project" value="RGD"/>
</dbReference>
<keyword evidence="3 6" id="KW-0863">Zinc-finger</keyword>
<feature type="region of interest" description="Disordered" evidence="7">
    <location>
        <begin position="545"/>
        <end position="572"/>
    </location>
</feature>
<dbReference type="InterPro" id="IPR043563">
    <property type="entry name" value="Sp110/Sp140/Sp140L-like"/>
</dbReference>
<dbReference type="GO" id="GO:0030870">
    <property type="term" value="C:Mre11 complex"/>
    <property type="evidence" value="ECO:0000266"/>
    <property type="project" value="RGD"/>
</dbReference>
<dbReference type="RefSeq" id="XP_038939827.1">
    <property type="nucleotide sequence ID" value="XM_039083899.2"/>
</dbReference>
<dbReference type="InterPro" id="IPR000770">
    <property type="entry name" value="SAND_dom"/>
</dbReference>
<evidence type="ECO:0000313" key="13">
    <source>
        <dbReference type="RGD" id="1359550"/>
    </source>
</evidence>
<dbReference type="GO" id="GO:0016605">
    <property type="term" value="C:PML body"/>
    <property type="evidence" value="ECO:0000266"/>
    <property type="project" value="RGD"/>
</dbReference>
<dbReference type="InterPro" id="IPR001965">
    <property type="entry name" value="Znf_PHD"/>
</dbReference>
<dbReference type="InterPro" id="IPR013083">
    <property type="entry name" value="Znf_RING/FYVE/PHD"/>
</dbReference>
<dbReference type="PANTHER" id="PTHR46386:SF1">
    <property type="entry name" value="NUCLEAR BODY PROTEIN SP140-LIKE PROTEIN"/>
    <property type="match status" value="1"/>
</dbReference>
<dbReference type="InterPro" id="IPR001487">
    <property type="entry name" value="Bromodomain"/>
</dbReference>
<feature type="domain" description="PHD-type" evidence="8">
    <location>
        <begin position="576"/>
        <end position="622"/>
    </location>
</feature>
<reference evidence="11" key="1">
    <citation type="submission" date="2024-01" db="EMBL/GenBank/DDBJ databases">
        <title>GRCr8: a new rat reference genome assembly contstructed from accurate long reads and long range scaffolding.</title>
        <authorList>
            <person name="Doris P.A."/>
            <person name="Kalbfleisch T."/>
            <person name="Li K."/>
            <person name="Howe K."/>
            <person name="Wood J."/>
        </authorList>
    </citation>
    <scope>NUCLEOTIDE SEQUENCE [LARGE SCALE GENOMIC DNA]</scope>
    <source>
        <strain evidence="11">Brown Norway</strain>
    </source>
</reference>
<dbReference type="PROSITE" id="PS51414">
    <property type="entry name" value="HSR"/>
    <property type="match status" value="1"/>
</dbReference>
<proteinExistence type="evidence at protein level"/>
<dbReference type="OMA" id="KKLAGMW"/>
<gene>
    <name evidence="11 13" type="primary">Sp100</name>
</gene>
<dbReference type="GO" id="GO:0006357">
    <property type="term" value="P:regulation of transcription by RNA polymerase II"/>
    <property type="evidence" value="ECO:0000318"/>
    <property type="project" value="GO_Central"/>
</dbReference>
<dbReference type="SUPFAM" id="SSF57903">
    <property type="entry name" value="FYVE/PHD zinc finger"/>
    <property type="match status" value="1"/>
</dbReference>
<dbReference type="GO" id="GO:0032897">
    <property type="term" value="P:negative regulation of viral transcription"/>
    <property type="evidence" value="ECO:0000266"/>
    <property type="project" value="RGD"/>
</dbReference>
<feature type="compositionally biased region" description="Low complexity" evidence="7">
    <location>
        <begin position="216"/>
        <end position="225"/>
    </location>
</feature>
<feature type="domain" description="HSR" evidence="10">
    <location>
        <begin position="6"/>
        <end position="121"/>
    </location>
</feature>
<dbReference type="GO" id="GO:0005730">
    <property type="term" value="C:nucleolus"/>
    <property type="evidence" value="ECO:0000266"/>
    <property type="project" value="RGD"/>
</dbReference>
<feature type="region of interest" description="Disordered" evidence="7">
    <location>
        <begin position="171"/>
        <end position="229"/>
    </location>
</feature>
<evidence type="ECO:0000313" key="11">
    <source>
        <dbReference type="Ensembl" id="ENSRNOP00000093445.1"/>
    </source>
</evidence>
<dbReference type="GO" id="GO:0045765">
    <property type="term" value="P:regulation of angiogenesis"/>
    <property type="evidence" value="ECO:0000266"/>
    <property type="project" value="RGD"/>
</dbReference>
<dbReference type="GO" id="GO:0000981">
    <property type="term" value="F:DNA-binding transcription factor activity, RNA polymerase II-specific"/>
    <property type="evidence" value="ECO:0000266"/>
    <property type="project" value="RGD"/>
</dbReference>
<dbReference type="Pfam" id="PF00439">
    <property type="entry name" value="Bromodomain"/>
    <property type="match status" value="1"/>
</dbReference>
<dbReference type="GO" id="GO:0042802">
    <property type="term" value="F:identical protein binding"/>
    <property type="evidence" value="ECO:0000266"/>
    <property type="project" value="RGD"/>
</dbReference>
<dbReference type="GO" id="GO:1902041">
    <property type="term" value="P:regulation of extrinsic apoptotic signaling pathway via death domain receptors"/>
    <property type="evidence" value="ECO:0000266"/>
    <property type="project" value="RGD"/>
</dbReference>
<dbReference type="Gene3D" id="3.10.390.10">
    <property type="entry name" value="SAND domain-like"/>
    <property type="match status" value="1"/>
</dbReference>
<evidence type="ECO:0000256" key="7">
    <source>
        <dbReference type="SAM" id="MobiDB-lite"/>
    </source>
</evidence>
<evidence type="ECO:0007829" key="14">
    <source>
        <dbReference type="PeptideAtlas" id="A0A8I6GKN6"/>
    </source>
</evidence>
<dbReference type="GO" id="GO:0019904">
    <property type="term" value="F:protein domain specific binding"/>
    <property type="evidence" value="ECO:0000266"/>
    <property type="project" value="RGD"/>
</dbReference>
<evidence type="ECO:0000313" key="12">
    <source>
        <dbReference type="Proteomes" id="UP000002494"/>
    </source>
</evidence>
<evidence type="ECO:0000256" key="6">
    <source>
        <dbReference type="PROSITE-ProRule" id="PRU00146"/>
    </source>
</evidence>
<dbReference type="GO" id="GO:0019900">
    <property type="term" value="F:kinase binding"/>
    <property type="evidence" value="ECO:0000266"/>
    <property type="project" value="RGD"/>
</dbReference>
<dbReference type="InterPro" id="IPR036427">
    <property type="entry name" value="Bromodomain-like_sf"/>
</dbReference>
<dbReference type="GO" id="GO:0000723">
    <property type="term" value="P:telomere maintenance"/>
    <property type="evidence" value="ECO:0000266"/>
    <property type="project" value="RGD"/>
</dbReference>
<dbReference type="GO" id="GO:0030330">
    <property type="term" value="P:DNA damage response, signal transduction by p53 class mediator"/>
    <property type="evidence" value="ECO:0000266"/>
    <property type="project" value="RGD"/>
</dbReference>
<dbReference type="GO" id="GO:0010596">
    <property type="term" value="P:negative regulation of endothelial cell migration"/>
    <property type="evidence" value="ECO:0000266"/>
    <property type="project" value="RGD"/>
</dbReference>
<dbReference type="SUPFAM" id="SSF63763">
    <property type="entry name" value="SAND domain-like"/>
    <property type="match status" value="1"/>
</dbReference>
<dbReference type="GO" id="GO:0001228">
    <property type="term" value="F:DNA-binding transcription activator activity, RNA polymerase II-specific"/>
    <property type="evidence" value="ECO:0000266"/>
    <property type="project" value="RGD"/>
</dbReference>
<dbReference type="GeneTree" id="ENSGT00940000162129"/>
<dbReference type="InterPro" id="IPR010919">
    <property type="entry name" value="SAND-like_dom_sf"/>
</dbReference>
<dbReference type="GO" id="GO:0070087">
    <property type="term" value="F:chromo shadow domain binding"/>
    <property type="evidence" value="ECO:0000266"/>
    <property type="project" value="RGD"/>
</dbReference>
<name>A0A8I6GKN6_RAT</name>
<keyword evidence="2" id="KW-0479">Metal-binding</keyword>
<dbReference type="Gene3D" id="1.20.920.10">
    <property type="entry name" value="Bromodomain-like"/>
    <property type="match status" value="1"/>
</dbReference>
<evidence type="ECO:0000259" key="9">
    <source>
        <dbReference type="PROSITE" id="PS50864"/>
    </source>
</evidence>
<dbReference type="Pfam" id="PF03172">
    <property type="entry name" value="HSR"/>
    <property type="match status" value="1"/>
</dbReference>
<dbReference type="PANTHER" id="PTHR46386">
    <property type="entry name" value="NUCLEAR BODY PROTEIN SP140"/>
    <property type="match status" value="1"/>
</dbReference>
<dbReference type="InterPro" id="IPR004865">
    <property type="entry name" value="HSR_dom"/>
</dbReference>
<dbReference type="FunFam" id="1.20.920.10:FF:000028">
    <property type="entry name" value="Nuclear autoantigen Sp-100"/>
    <property type="match status" value="1"/>
</dbReference>
<keyword evidence="4" id="KW-0862">Zinc</keyword>
<keyword evidence="1" id="KW-0597">Phosphoprotein</keyword>
<protein>
    <submittedName>
        <fullName evidence="11">SP100 nuclear antigen</fullName>
    </submittedName>
</protein>
<dbReference type="Gene3D" id="3.30.40.10">
    <property type="entry name" value="Zinc/RING finger domain, C3HC4 (zinc finger)"/>
    <property type="match status" value="1"/>
</dbReference>
<dbReference type="Proteomes" id="UP000002494">
    <property type="component" value="Chromosome 9"/>
</dbReference>
<dbReference type="AlphaFoldDB" id="A0A8I6GKN6"/>
<evidence type="ECO:0000259" key="10">
    <source>
        <dbReference type="PROSITE" id="PS51414"/>
    </source>
</evidence>
<feature type="domain" description="SAND" evidence="9">
    <location>
        <begin position="468"/>
        <end position="549"/>
    </location>
</feature>
<feature type="compositionally biased region" description="Polar residues" evidence="7">
    <location>
        <begin position="171"/>
        <end position="195"/>
    </location>
</feature>
<evidence type="ECO:0000256" key="2">
    <source>
        <dbReference type="ARBA" id="ARBA00022723"/>
    </source>
</evidence>
<dbReference type="SUPFAM" id="SSF47370">
    <property type="entry name" value="Bromodomain"/>
    <property type="match status" value="1"/>
</dbReference>
<reference evidence="11" key="3">
    <citation type="submission" date="2025-09" db="UniProtKB">
        <authorList>
            <consortium name="Ensembl"/>
        </authorList>
    </citation>
    <scope>IDENTIFICATION</scope>
    <source>
        <strain evidence="11">Brown Norway</strain>
    </source>
</reference>
<dbReference type="GO" id="GO:0061629">
    <property type="term" value="F:RNA polymerase II-specific DNA-binding transcription factor binding"/>
    <property type="evidence" value="ECO:0000266"/>
    <property type="project" value="RGD"/>
</dbReference>
<dbReference type="PROSITE" id="PS50864">
    <property type="entry name" value="SAND"/>
    <property type="match status" value="1"/>
</dbReference>
<dbReference type="GO" id="GO:0032526">
    <property type="term" value="P:response to retinoic acid"/>
    <property type="evidence" value="ECO:0000266"/>
    <property type="project" value="RGD"/>
</dbReference>